<dbReference type="OrthoDB" id="2968361at2"/>
<protein>
    <recommendedName>
        <fullName evidence="3">Flagellar FliJ protein</fullName>
    </recommendedName>
</protein>
<organism evidence="11 12">
    <name type="scientific">Sporosarcina luteola</name>
    <dbReference type="NCBI Taxonomy" id="582850"/>
    <lineage>
        <taxon>Bacteria</taxon>
        <taxon>Bacillati</taxon>
        <taxon>Bacillota</taxon>
        <taxon>Bacilli</taxon>
        <taxon>Bacillales</taxon>
        <taxon>Caryophanaceae</taxon>
        <taxon>Sporosarcina</taxon>
    </lineage>
</organism>
<dbReference type="Pfam" id="PF02050">
    <property type="entry name" value="FliJ"/>
    <property type="match status" value="1"/>
</dbReference>
<keyword evidence="12" id="KW-1185">Reference proteome</keyword>
<dbReference type="GO" id="GO:0044781">
    <property type="term" value="P:bacterial-type flagellum organization"/>
    <property type="evidence" value="ECO:0007669"/>
    <property type="project" value="UniProtKB-KW"/>
</dbReference>
<keyword evidence="6" id="KW-0145">Chemotaxis</keyword>
<keyword evidence="5" id="KW-1003">Cell membrane</keyword>
<evidence type="ECO:0000256" key="8">
    <source>
        <dbReference type="ARBA" id="ARBA00022927"/>
    </source>
</evidence>
<evidence type="ECO:0000256" key="9">
    <source>
        <dbReference type="ARBA" id="ARBA00023136"/>
    </source>
</evidence>
<evidence type="ECO:0000256" key="2">
    <source>
        <dbReference type="ARBA" id="ARBA00010004"/>
    </source>
</evidence>
<dbReference type="AlphaFoldDB" id="A0A511Z3M7"/>
<dbReference type="GO" id="GO:0071973">
    <property type="term" value="P:bacterial-type flagellum-dependent cell motility"/>
    <property type="evidence" value="ECO:0007669"/>
    <property type="project" value="InterPro"/>
</dbReference>
<evidence type="ECO:0000256" key="6">
    <source>
        <dbReference type="ARBA" id="ARBA00022500"/>
    </source>
</evidence>
<dbReference type="EMBL" id="BJYL01000004">
    <property type="protein sequence ID" value="GEN82027.1"/>
    <property type="molecule type" value="Genomic_DNA"/>
</dbReference>
<dbReference type="InterPro" id="IPR012823">
    <property type="entry name" value="Flagell_FliJ"/>
</dbReference>
<dbReference type="InterPro" id="IPR053716">
    <property type="entry name" value="Flag_assembly_chemotaxis_eff"/>
</dbReference>
<dbReference type="GO" id="GO:0005886">
    <property type="term" value="C:plasma membrane"/>
    <property type="evidence" value="ECO:0007669"/>
    <property type="project" value="UniProtKB-SubCell"/>
</dbReference>
<gene>
    <name evidence="11" type="primary">fliJ</name>
    <name evidence="11" type="ORF">SLU01_03390</name>
</gene>
<dbReference type="Proteomes" id="UP000321901">
    <property type="component" value="Unassembled WGS sequence"/>
</dbReference>
<keyword evidence="11" id="KW-0969">Cilium</keyword>
<evidence type="ECO:0000313" key="11">
    <source>
        <dbReference type="EMBL" id="GEN82027.1"/>
    </source>
</evidence>
<keyword evidence="10" id="KW-1006">Bacterial flagellum protein export</keyword>
<evidence type="ECO:0000256" key="10">
    <source>
        <dbReference type="ARBA" id="ARBA00023225"/>
    </source>
</evidence>
<evidence type="ECO:0000256" key="4">
    <source>
        <dbReference type="ARBA" id="ARBA00022448"/>
    </source>
</evidence>
<comment type="similarity">
    <text evidence="2">Belongs to the FliJ family.</text>
</comment>
<comment type="caution">
    <text evidence="11">The sequence shown here is derived from an EMBL/GenBank/DDBJ whole genome shotgun (WGS) entry which is preliminary data.</text>
</comment>
<evidence type="ECO:0000256" key="5">
    <source>
        <dbReference type="ARBA" id="ARBA00022475"/>
    </source>
</evidence>
<keyword evidence="8" id="KW-0653">Protein transport</keyword>
<evidence type="ECO:0000313" key="12">
    <source>
        <dbReference type="Proteomes" id="UP000321901"/>
    </source>
</evidence>
<comment type="subcellular location">
    <subcellularLocation>
        <location evidence="1">Cell membrane</location>
        <topology evidence="1">Peripheral membrane protein</topology>
        <orientation evidence="1">Cytoplasmic side</orientation>
    </subcellularLocation>
</comment>
<dbReference type="NCBIfam" id="TIGR02473">
    <property type="entry name" value="flagell_FliJ"/>
    <property type="match status" value="1"/>
</dbReference>
<keyword evidence="4" id="KW-0813">Transport</keyword>
<keyword evidence="7" id="KW-1005">Bacterial flagellum biogenesis</keyword>
<name>A0A511Z3M7_9BACL</name>
<dbReference type="GO" id="GO:0006935">
    <property type="term" value="P:chemotaxis"/>
    <property type="evidence" value="ECO:0007669"/>
    <property type="project" value="UniProtKB-KW"/>
</dbReference>
<accession>A0A511Z3M7</accession>
<keyword evidence="9" id="KW-0472">Membrane</keyword>
<sequence>MKPYQYRFEKVLTYREQEKTETEIEYKKAVDSFETVATELYDLLKKKEEVTAEQQEKMKKGFYVNDIHQYGRFMESLEKRIDSLQQAVIKARSKMNWFEEKLLEKTIEVKKFEKMKEKDQEHYRIEMEQAEASLMDELTTSKFHRKETGW</sequence>
<dbReference type="RefSeq" id="WP_147054671.1">
    <property type="nucleotide sequence ID" value="NZ_BJYL01000004.1"/>
</dbReference>
<evidence type="ECO:0000256" key="7">
    <source>
        <dbReference type="ARBA" id="ARBA00022795"/>
    </source>
</evidence>
<dbReference type="GO" id="GO:0009288">
    <property type="term" value="C:bacterial-type flagellum"/>
    <property type="evidence" value="ECO:0007669"/>
    <property type="project" value="InterPro"/>
</dbReference>
<keyword evidence="11" id="KW-0282">Flagellum</keyword>
<dbReference type="Gene3D" id="1.10.287.1700">
    <property type="match status" value="1"/>
</dbReference>
<evidence type="ECO:0000256" key="3">
    <source>
        <dbReference type="ARBA" id="ARBA00020392"/>
    </source>
</evidence>
<evidence type="ECO:0000256" key="1">
    <source>
        <dbReference type="ARBA" id="ARBA00004413"/>
    </source>
</evidence>
<keyword evidence="11" id="KW-0966">Cell projection</keyword>
<proteinExistence type="inferred from homology"/>
<dbReference type="GO" id="GO:0015031">
    <property type="term" value="P:protein transport"/>
    <property type="evidence" value="ECO:0007669"/>
    <property type="project" value="UniProtKB-KW"/>
</dbReference>
<reference evidence="11 12" key="1">
    <citation type="submission" date="2019-07" db="EMBL/GenBank/DDBJ databases">
        <title>Whole genome shotgun sequence of Sporosarcina luteola NBRC 105378.</title>
        <authorList>
            <person name="Hosoyama A."/>
            <person name="Uohara A."/>
            <person name="Ohji S."/>
            <person name="Ichikawa N."/>
        </authorList>
    </citation>
    <scope>NUCLEOTIDE SEQUENCE [LARGE SCALE GENOMIC DNA]</scope>
    <source>
        <strain evidence="11 12">NBRC 105378</strain>
    </source>
</reference>